<dbReference type="PANTHER" id="PTHR40074:SF2">
    <property type="entry name" value="O-ACETYLTRANSFERASE WECH"/>
    <property type="match status" value="1"/>
</dbReference>
<dbReference type="PANTHER" id="PTHR40074">
    <property type="entry name" value="O-ACETYLTRANSFERASE WECH"/>
    <property type="match status" value="1"/>
</dbReference>
<dbReference type="Pfam" id="PF01757">
    <property type="entry name" value="Acyl_transf_3"/>
    <property type="match status" value="1"/>
</dbReference>
<feature type="transmembrane region" description="Helical" evidence="7">
    <location>
        <begin position="221"/>
        <end position="239"/>
    </location>
</feature>
<sequence length="368" mass="41212">MFPEPEVRGALQRAVKHPPSRLPWVDAARALCVVGIVLMHFWIWVYGPTADRYSKDLGGWLAITDVMLAFRMPLLFALSGLLVSSRVRNGWSDRRNLVRVANSYYLYAVWLTVYAVISVVVAQPLPYSISSPRAYLSQLVRPDTPLWFIFFLAVNVALLTTLRRISPALIMIALVGVSMWALAYDFPPSVALMGRGLYYMLFFAVGVYLRPIMISLASGSLWWKIPIAIMIFVWVTRLFPTLDYLSYEWLIAYIARDLSAIAVGISGVAALCYVKPLTRLLQYVGQRTLAVYVLHLPIIWGILLLTRLLSNETIDNAPLRLIAPLIASIAIVAVSIIVATALQRSSWGRVLFDIPSVVKNRLMDGVKA</sequence>
<accession>A0ABU4H3N1</accession>
<feature type="transmembrane region" description="Helical" evidence="7">
    <location>
        <begin position="145"/>
        <end position="162"/>
    </location>
</feature>
<feature type="transmembrane region" description="Helical" evidence="7">
    <location>
        <begin position="321"/>
        <end position="342"/>
    </location>
</feature>
<feature type="transmembrane region" description="Helical" evidence="7">
    <location>
        <begin position="104"/>
        <end position="125"/>
    </location>
</feature>
<keyword evidence="9" id="KW-0808">Transferase</keyword>
<organism evidence="9 10">
    <name type="scientific">Microbacterium arthrosphaerae</name>
    <dbReference type="NCBI Taxonomy" id="792652"/>
    <lineage>
        <taxon>Bacteria</taxon>
        <taxon>Bacillati</taxon>
        <taxon>Actinomycetota</taxon>
        <taxon>Actinomycetes</taxon>
        <taxon>Micrococcales</taxon>
        <taxon>Microbacteriaceae</taxon>
        <taxon>Microbacterium</taxon>
    </lineage>
</organism>
<feature type="transmembrane region" description="Helical" evidence="7">
    <location>
        <begin position="169"/>
        <end position="186"/>
    </location>
</feature>
<evidence type="ECO:0000313" key="10">
    <source>
        <dbReference type="Proteomes" id="UP001283109"/>
    </source>
</evidence>
<dbReference type="Proteomes" id="UP001283109">
    <property type="component" value="Unassembled WGS sequence"/>
</dbReference>
<keyword evidence="10" id="KW-1185">Reference proteome</keyword>
<evidence type="ECO:0000256" key="3">
    <source>
        <dbReference type="ARBA" id="ARBA00022475"/>
    </source>
</evidence>
<evidence type="ECO:0000256" key="7">
    <source>
        <dbReference type="SAM" id="Phobius"/>
    </source>
</evidence>
<feature type="transmembrane region" description="Helical" evidence="7">
    <location>
        <begin position="59"/>
        <end position="83"/>
    </location>
</feature>
<evidence type="ECO:0000256" key="1">
    <source>
        <dbReference type="ARBA" id="ARBA00004651"/>
    </source>
</evidence>
<feature type="transmembrane region" description="Helical" evidence="7">
    <location>
        <begin position="192"/>
        <end position="209"/>
    </location>
</feature>
<comment type="caution">
    <text evidence="9">The sequence shown here is derived from an EMBL/GenBank/DDBJ whole genome shotgun (WGS) entry which is preliminary data.</text>
</comment>
<dbReference type="EMBL" id="JAWQEV010000004">
    <property type="protein sequence ID" value="MDW4573870.1"/>
    <property type="molecule type" value="Genomic_DNA"/>
</dbReference>
<gene>
    <name evidence="9" type="ORF">R8Z58_13900</name>
</gene>
<keyword evidence="6 7" id="KW-0472">Membrane</keyword>
<evidence type="ECO:0000256" key="4">
    <source>
        <dbReference type="ARBA" id="ARBA00022692"/>
    </source>
</evidence>
<evidence type="ECO:0000256" key="5">
    <source>
        <dbReference type="ARBA" id="ARBA00022989"/>
    </source>
</evidence>
<feature type="transmembrane region" description="Helical" evidence="7">
    <location>
        <begin position="259"/>
        <end position="277"/>
    </location>
</feature>
<feature type="transmembrane region" description="Helical" evidence="7">
    <location>
        <begin position="289"/>
        <end position="309"/>
    </location>
</feature>
<keyword evidence="9" id="KW-0012">Acyltransferase</keyword>
<evidence type="ECO:0000259" key="8">
    <source>
        <dbReference type="Pfam" id="PF01757"/>
    </source>
</evidence>
<comment type="similarity">
    <text evidence="2">Belongs to the acyltransferase 3 family.</text>
</comment>
<keyword evidence="4 7" id="KW-0812">Transmembrane</keyword>
<name>A0ABU4H3N1_9MICO</name>
<evidence type="ECO:0000256" key="6">
    <source>
        <dbReference type="ARBA" id="ARBA00023136"/>
    </source>
</evidence>
<evidence type="ECO:0000256" key="2">
    <source>
        <dbReference type="ARBA" id="ARBA00007400"/>
    </source>
</evidence>
<dbReference type="GO" id="GO:0016746">
    <property type="term" value="F:acyltransferase activity"/>
    <property type="evidence" value="ECO:0007669"/>
    <property type="project" value="UniProtKB-KW"/>
</dbReference>
<keyword evidence="5 7" id="KW-1133">Transmembrane helix</keyword>
<reference evidence="9 10" key="1">
    <citation type="submission" date="2023-11" db="EMBL/GenBank/DDBJ databases">
        <title>Draft genome sequence of Microbacterium arthrosphaerae JCM 30492.</title>
        <authorList>
            <person name="Zhang G."/>
            <person name="Ding Y."/>
        </authorList>
    </citation>
    <scope>NUCLEOTIDE SEQUENCE [LARGE SCALE GENOMIC DNA]</scope>
    <source>
        <strain evidence="9 10">JCM 30492</strain>
    </source>
</reference>
<keyword evidence="3" id="KW-1003">Cell membrane</keyword>
<protein>
    <submittedName>
        <fullName evidence="9">Acyltransferase family protein</fullName>
    </submittedName>
</protein>
<proteinExistence type="inferred from homology"/>
<feature type="transmembrane region" description="Helical" evidence="7">
    <location>
        <begin position="27"/>
        <end position="47"/>
    </location>
</feature>
<dbReference type="InterPro" id="IPR002656">
    <property type="entry name" value="Acyl_transf_3_dom"/>
</dbReference>
<dbReference type="RefSeq" id="WP_318354379.1">
    <property type="nucleotide sequence ID" value="NZ_JAWQEV010000004.1"/>
</dbReference>
<feature type="domain" description="Acyltransferase 3" evidence="8">
    <location>
        <begin position="23"/>
        <end position="341"/>
    </location>
</feature>
<evidence type="ECO:0000313" key="9">
    <source>
        <dbReference type="EMBL" id="MDW4573870.1"/>
    </source>
</evidence>
<comment type="subcellular location">
    <subcellularLocation>
        <location evidence="1">Cell membrane</location>
        <topology evidence="1">Multi-pass membrane protein</topology>
    </subcellularLocation>
</comment>